<dbReference type="KEGG" id="run:DR864_29470"/>
<dbReference type="AlphaFoldDB" id="A0A344TTM6"/>
<evidence type="ECO:0000313" key="1">
    <source>
        <dbReference type="EMBL" id="AXE21997.1"/>
    </source>
</evidence>
<keyword evidence="1" id="KW-0614">Plasmid</keyword>
<proteinExistence type="predicted"/>
<sequence length="63" mass="6859">MNFKSSEGTIQPHLSGAPPLTLLLAGEGDFKGFSYKPMRVGQLTADSELTLSNIRLLRIRVKG</sequence>
<dbReference type="EMBL" id="CP030855">
    <property type="protein sequence ID" value="AXE21997.1"/>
    <property type="molecule type" value="Genomic_DNA"/>
</dbReference>
<protein>
    <submittedName>
        <fullName evidence="1">Uncharacterized protein</fullName>
    </submittedName>
</protein>
<reference evidence="1 2" key="1">
    <citation type="submission" date="2018-07" db="EMBL/GenBank/DDBJ databases">
        <title>Genome sequencing of Runella.</title>
        <authorList>
            <person name="Baek M.-G."/>
            <person name="Yi H."/>
        </authorList>
    </citation>
    <scope>NUCLEOTIDE SEQUENCE [LARGE SCALE GENOMIC DNA]</scope>
    <source>
        <strain evidence="1 2">HYN0085</strain>
        <plasmid evidence="1 2">unnamed5</plasmid>
    </source>
</reference>
<accession>A0A344TTM6</accession>
<organism evidence="1 2">
    <name type="scientific">Runella rosea</name>
    <dbReference type="NCBI Taxonomy" id="2259595"/>
    <lineage>
        <taxon>Bacteria</taxon>
        <taxon>Pseudomonadati</taxon>
        <taxon>Bacteroidota</taxon>
        <taxon>Cytophagia</taxon>
        <taxon>Cytophagales</taxon>
        <taxon>Spirosomataceae</taxon>
        <taxon>Runella</taxon>
    </lineage>
</organism>
<evidence type="ECO:0000313" key="2">
    <source>
        <dbReference type="Proteomes" id="UP000251993"/>
    </source>
</evidence>
<geneLocation type="plasmid" evidence="1 2">
    <name>unnamed5</name>
</geneLocation>
<dbReference type="Proteomes" id="UP000251993">
    <property type="component" value="Plasmid unnamed5"/>
</dbReference>
<name>A0A344TTM6_9BACT</name>
<gene>
    <name evidence="1" type="ORF">DR864_29470</name>
</gene>
<keyword evidence="2" id="KW-1185">Reference proteome</keyword>